<keyword evidence="1" id="KW-0256">Endoplasmic reticulum</keyword>
<dbReference type="EMBL" id="KZ992114">
    <property type="protein sequence ID" value="RKP22430.1"/>
    <property type="molecule type" value="Genomic_DNA"/>
</dbReference>
<comment type="pathway">
    <text evidence="1">Glycolipid biosynthesis; glycosylphosphatidylinositol-anchor biosynthesis.</text>
</comment>
<dbReference type="OrthoDB" id="2748310at2759"/>
<dbReference type="EC" id="2.-.-.-" evidence="1"/>
<dbReference type="PANTHER" id="PTHR12250:SF0">
    <property type="entry name" value="GPI ETHANOLAMINE PHOSPHATE TRANSFERASE 1"/>
    <property type="match status" value="1"/>
</dbReference>
<comment type="caution">
    <text evidence="1">Lacks conserved residue(s) required for the propagation of feature annotation.</text>
</comment>
<feature type="transmembrane region" description="Helical" evidence="1">
    <location>
        <begin position="218"/>
        <end position="239"/>
    </location>
</feature>
<dbReference type="GO" id="GO:0006506">
    <property type="term" value="P:GPI anchor biosynthetic process"/>
    <property type="evidence" value="ECO:0007669"/>
    <property type="project" value="UniProtKB-UniPathway"/>
</dbReference>
<keyword evidence="1" id="KW-0808">Transferase</keyword>
<reference evidence="4" key="1">
    <citation type="journal article" date="2018" name="Nat. Microbiol.">
        <title>Leveraging single-cell genomics to expand the fungal tree of life.</title>
        <authorList>
            <person name="Ahrendt S.R."/>
            <person name="Quandt C.A."/>
            <person name="Ciobanu D."/>
            <person name="Clum A."/>
            <person name="Salamov A."/>
            <person name="Andreopoulos B."/>
            <person name="Cheng J.F."/>
            <person name="Woyke T."/>
            <person name="Pelin A."/>
            <person name="Henrissat B."/>
            <person name="Reynolds N.K."/>
            <person name="Benny G.L."/>
            <person name="Smith M.E."/>
            <person name="James T.Y."/>
            <person name="Grigoriev I.V."/>
        </authorList>
    </citation>
    <scope>NUCLEOTIDE SEQUENCE [LARGE SCALE GENOMIC DNA]</scope>
    <source>
        <strain evidence="4">Benny S71-1</strain>
    </source>
</reference>
<accession>A0A4P9YU98</accession>
<feature type="transmembrane region" description="Helical" evidence="1">
    <location>
        <begin position="133"/>
        <end position="152"/>
    </location>
</feature>
<keyword evidence="1" id="KW-1133">Transmembrane helix</keyword>
<feature type="domain" description="GPI ethanolamine phosphate transferase 1 C-terminal" evidence="2">
    <location>
        <begin position="122"/>
        <end position="300"/>
    </location>
</feature>
<dbReference type="InterPro" id="IPR017852">
    <property type="entry name" value="GPI_EtnP_transferase_1_C"/>
</dbReference>
<gene>
    <name evidence="3" type="ORF">SYNPS1DRAFT_31976</name>
</gene>
<keyword evidence="1" id="KW-0812">Transmembrane</keyword>
<evidence type="ECO:0000259" key="2">
    <source>
        <dbReference type="Pfam" id="PF04987"/>
    </source>
</evidence>
<keyword evidence="1" id="KW-0472">Membrane</keyword>
<feature type="domain" description="GPI ethanolamine phosphate transferase 1 C-terminal" evidence="2">
    <location>
        <begin position="58"/>
        <end position="101"/>
    </location>
</feature>
<dbReference type="GO" id="GO:0005789">
    <property type="term" value="C:endoplasmic reticulum membrane"/>
    <property type="evidence" value="ECO:0007669"/>
    <property type="project" value="UniProtKB-SubCell"/>
</dbReference>
<organism evidence="3 4">
    <name type="scientific">Syncephalis pseudoplumigaleata</name>
    <dbReference type="NCBI Taxonomy" id="1712513"/>
    <lineage>
        <taxon>Eukaryota</taxon>
        <taxon>Fungi</taxon>
        <taxon>Fungi incertae sedis</taxon>
        <taxon>Zoopagomycota</taxon>
        <taxon>Zoopagomycotina</taxon>
        <taxon>Zoopagomycetes</taxon>
        <taxon>Zoopagales</taxon>
        <taxon>Piptocephalidaceae</taxon>
        <taxon>Syncephalis</taxon>
    </lineage>
</organism>
<comment type="subcellular location">
    <subcellularLocation>
        <location evidence="1">Endoplasmic reticulum membrane</location>
        <topology evidence="1">Multi-pass membrane protein</topology>
    </subcellularLocation>
</comment>
<dbReference type="InterPro" id="IPR007070">
    <property type="entry name" value="GPI_EtnP_transferase_1"/>
</dbReference>
<feature type="transmembrane region" description="Helical" evidence="1">
    <location>
        <begin position="251"/>
        <end position="270"/>
    </location>
</feature>
<dbReference type="Proteomes" id="UP000278143">
    <property type="component" value="Unassembled WGS sequence"/>
</dbReference>
<dbReference type="PANTHER" id="PTHR12250">
    <property type="entry name" value="PHOSPHATIDYLINOSITOL GLYCAN, CLASS N"/>
    <property type="match status" value="1"/>
</dbReference>
<protein>
    <recommendedName>
        <fullName evidence="1">GPI ethanolamine phosphate transferase 1</fullName>
        <ecNumber evidence="1">2.-.-.-</ecNumber>
    </recommendedName>
</protein>
<feature type="transmembrane region" description="Helical" evidence="1">
    <location>
        <begin position="159"/>
        <end position="178"/>
    </location>
</feature>
<feature type="transmembrane region" description="Helical" evidence="1">
    <location>
        <begin position="70"/>
        <end position="91"/>
    </location>
</feature>
<sequence>MMMIVESKRQTEIAFRPFEPLAHQQATRKLASIEQLIEQAKYDEAKREAIDLIHQCLQGLRYYQTYDWRFLRSIVSVGYLGWIAYSLLFIVNTYVFEGGSRHLTSNIAPATKPEASSSVATRRFVYSYFDRRVLSACLWLLACWPWTLAASFRSHHRMLIGMWQLSCVVTSIFPLLPVEKGDDIMLVMAGGMATLVVGAVYLVKLAPRLHADASYNHSYYITLWQMLLIIVSMITTASSVRRLELRQGLSWWNQVAGWMTLGLSLVTPLLTSRQAQHYLHRLATIFLAFSPTFILLSISYPFRGWG</sequence>
<name>A0A4P9YU98_9FUNG</name>
<dbReference type="Pfam" id="PF04987">
    <property type="entry name" value="PigN"/>
    <property type="match status" value="2"/>
</dbReference>
<dbReference type="GO" id="GO:0051377">
    <property type="term" value="F:mannose-ethanolamine phosphotransferase activity"/>
    <property type="evidence" value="ECO:0007669"/>
    <property type="project" value="UniProtKB-UniRule"/>
</dbReference>
<comment type="similarity">
    <text evidence="1">Belongs to the PIGG/PIGN/PIGO family. PIGN subfamily.</text>
</comment>
<keyword evidence="4" id="KW-1185">Reference proteome</keyword>
<dbReference type="UniPathway" id="UPA00196"/>
<evidence type="ECO:0000313" key="4">
    <source>
        <dbReference type="Proteomes" id="UP000278143"/>
    </source>
</evidence>
<feature type="transmembrane region" description="Helical" evidence="1">
    <location>
        <begin position="282"/>
        <end position="302"/>
    </location>
</feature>
<dbReference type="AlphaFoldDB" id="A0A4P9YU98"/>
<evidence type="ECO:0000256" key="1">
    <source>
        <dbReference type="RuleBase" id="RU367138"/>
    </source>
</evidence>
<keyword evidence="1" id="KW-0337">GPI-anchor biosynthesis</keyword>
<feature type="transmembrane region" description="Helical" evidence="1">
    <location>
        <begin position="184"/>
        <end position="206"/>
    </location>
</feature>
<comment type="function">
    <text evidence="1">Ethanolamine phosphate transferase involved in glycosylphosphatidylinositol-anchor biosynthesis. Transfers ethanolamine phosphate to the first alpha-1,4-linked mannose of the glycosylphosphatidylinositol precursor of GPI-anchor.</text>
</comment>
<evidence type="ECO:0000313" key="3">
    <source>
        <dbReference type="EMBL" id="RKP22430.1"/>
    </source>
</evidence>
<proteinExistence type="inferred from homology"/>